<accession>F0XDY7</accession>
<dbReference type="PANTHER" id="PTHR11895">
    <property type="entry name" value="TRANSAMIDASE"/>
    <property type="match status" value="1"/>
</dbReference>
<dbReference type="InterPro" id="IPR023631">
    <property type="entry name" value="Amidase_dom"/>
</dbReference>
<gene>
    <name evidence="2" type="ORF">CMQ_1285</name>
</gene>
<dbReference type="STRING" id="655863.F0XDY7"/>
<dbReference type="InterPro" id="IPR036928">
    <property type="entry name" value="AS_sf"/>
</dbReference>
<name>F0XDY7_GROCL</name>
<keyword evidence="3" id="KW-1185">Reference proteome</keyword>
<dbReference type="InParanoid" id="F0XDY7"/>
<dbReference type="GO" id="GO:0003824">
    <property type="term" value="F:catalytic activity"/>
    <property type="evidence" value="ECO:0007669"/>
    <property type="project" value="InterPro"/>
</dbReference>
<dbReference type="Proteomes" id="UP000007796">
    <property type="component" value="Unassembled WGS sequence"/>
</dbReference>
<sequence>MAAAEAQNGLSREGFDKIVASFGLTMKSDDADGYYKLMQELDDEVRTIEGLPDYVDPRLKPSEAVPLSGRKYHVPDKQDNRLNGWSHRGGQFELKDEAAVANGLLAGRSVAVKDTIAVAGVPLTLGTAPFHLCANAPYPIPTIDAPVISRVVAAGGVIKGTSTCENYCMSGLSFTSATGPVENAWLRGYSAGGSSSGSAALLAIGQVQAWREKRGLPVEDLGEGVDLALGGDQGGSIRLPAAYSGVYGLKPTRGLVPYTGIGALHPLADNVGPMATSLADVALLLSAIAGYDGLDPRCSPHTPLQRQDVPAYHEQLQAAIANRQARGLWTPSTAGRGLRVGLLREALQRPELDAGVAAVVRAAADRFAGLGATVVDVSAPLHAHGPAIWTVTMRDTAADVFIAGQAPDQLSLPIPGFAPPPPSQQWYDAMTTAAPTVVAGLFGSAYLGDRSRFPVRVRNKALAHAVQLAASYDALLSSEAGGVDVLLLPVTPSVGPRHSEMAGKSVLERYRAALGVSGNTAPFNVSGHPALSMPGGWATVEDGHGKLPVGLQIVGRHGDEVGVLLAASILEVAGLGLDIE</sequence>
<proteinExistence type="predicted"/>
<feature type="domain" description="Amidase" evidence="1">
    <location>
        <begin position="100"/>
        <end position="208"/>
    </location>
</feature>
<reference evidence="2 3" key="1">
    <citation type="journal article" date="2011" name="Proc. Natl. Acad. Sci. U.S.A.">
        <title>Genome and transcriptome analyses of the mountain pine beetle-fungal symbiont Grosmannia clavigera, a lodgepole pine pathogen.</title>
        <authorList>
            <person name="DiGuistini S."/>
            <person name="Wang Y."/>
            <person name="Liao N.Y."/>
            <person name="Taylor G."/>
            <person name="Tanguay P."/>
            <person name="Feau N."/>
            <person name="Henrissat B."/>
            <person name="Chan S.K."/>
            <person name="Hesse-Orce U."/>
            <person name="Alamouti S.M."/>
            <person name="Tsui C.K.M."/>
            <person name="Docking R.T."/>
            <person name="Levasseur A."/>
            <person name="Haridas S."/>
            <person name="Robertson G."/>
            <person name="Birol I."/>
            <person name="Holt R.A."/>
            <person name="Marra M.A."/>
            <person name="Hamelin R.C."/>
            <person name="Hirst M."/>
            <person name="Jones S.J.M."/>
            <person name="Bohlmann J."/>
            <person name="Breuil C."/>
        </authorList>
    </citation>
    <scope>NUCLEOTIDE SEQUENCE [LARGE SCALE GENOMIC DNA]</scope>
    <source>
        <strain evidence="3">kw1407 / UAMH 11150</strain>
    </source>
</reference>
<protein>
    <submittedName>
        <fullName evidence="2">Amidase</fullName>
    </submittedName>
</protein>
<evidence type="ECO:0000259" key="1">
    <source>
        <dbReference type="Pfam" id="PF01425"/>
    </source>
</evidence>
<dbReference type="RefSeq" id="XP_014173839.1">
    <property type="nucleotide sequence ID" value="XM_014318364.1"/>
</dbReference>
<dbReference type="GeneID" id="25974146"/>
<organism evidence="3">
    <name type="scientific">Grosmannia clavigera (strain kw1407 / UAMH 11150)</name>
    <name type="common">Blue stain fungus</name>
    <name type="synonym">Graphiocladiella clavigera</name>
    <dbReference type="NCBI Taxonomy" id="655863"/>
    <lineage>
        <taxon>Eukaryota</taxon>
        <taxon>Fungi</taxon>
        <taxon>Dikarya</taxon>
        <taxon>Ascomycota</taxon>
        <taxon>Pezizomycotina</taxon>
        <taxon>Sordariomycetes</taxon>
        <taxon>Sordariomycetidae</taxon>
        <taxon>Ophiostomatales</taxon>
        <taxon>Ophiostomataceae</taxon>
        <taxon>Leptographium</taxon>
    </lineage>
</organism>
<dbReference type="Pfam" id="PF01425">
    <property type="entry name" value="Amidase"/>
    <property type="match status" value="2"/>
</dbReference>
<dbReference type="SUPFAM" id="SSF75304">
    <property type="entry name" value="Amidase signature (AS) enzymes"/>
    <property type="match status" value="1"/>
</dbReference>
<dbReference type="InterPro" id="IPR000120">
    <property type="entry name" value="Amidase"/>
</dbReference>
<evidence type="ECO:0000313" key="2">
    <source>
        <dbReference type="EMBL" id="EFX04357.1"/>
    </source>
</evidence>
<dbReference type="EMBL" id="GL629765">
    <property type="protein sequence ID" value="EFX04357.1"/>
    <property type="molecule type" value="Genomic_DNA"/>
</dbReference>
<dbReference type="PANTHER" id="PTHR11895:SF171">
    <property type="entry name" value="AMIDASE DOMAIN-CONTAINING PROTEIN"/>
    <property type="match status" value="1"/>
</dbReference>
<evidence type="ECO:0000313" key="3">
    <source>
        <dbReference type="Proteomes" id="UP000007796"/>
    </source>
</evidence>
<dbReference type="eggNOG" id="KOG1211">
    <property type="taxonomic scope" value="Eukaryota"/>
</dbReference>
<dbReference type="OrthoDB" id="1879366at2759"/>
<dbReference type="AlphaFoldDB" id="F0XDY7"/>
<dbReference type="HOGENOM" id="CLU_009600_18_1_1"/>
<dbReference type="Gene3D" id="3.90.1300.10">
    <property type="entry name" value="Amidase signature (AS) domain"/>
    <property type="match status" value="1"/>
</dbReference>
<feature type="domain" description="Amidase" evidence="1">
    <location>
        <begin position="224"/>
        <end position="564"/>
    </location>
</feature>